<gene>
    <name evidence="2" type="ORF">NONO_c73020</name>
</gene>
<keyword evidence="3" id="KW-1185">Reference proteome</keyword>
<evidence type="ECO:0000313" key="2">
    <source>
        <dbReference type="EMBL" id="AHH22059.1"/>
    </source>
</evidence>
<dbReference type="HOGENOM" id="CLU_841534_0_0_11"/>
<evidence type="ECO:0000256" key="1">
    <source>
        <dbReference type="SAM" id="Phobius"/>
    </source>
</evidence>
<protein>
    <submittedName>
        <fullName evidence="2">Uncharacterized protein</fullName>
    </submittedName>
</protein>
<reference evidence="2 3" key="1">
    <citation type="journal article" date="2014" name="Appl. Environ. Microbiol.">
        <title>Insights into the Microbial Degradation of Rubber and Gutta-Percha by Analysis of the Complete Genome of Nocardia nova SH22a.</title>
        <authorList>
            <person name="Luo Q."/>
            <person name="Hiessl S."/>
            <person name="Poehlein A."/>
            <person name="Daniel R."/>
            <person name="Steinbuchel A."/>
        </authorList>
    </citation>
    <scope>NUCLEOTIDE SEQUENCE [LARGE SCALE GENOMIC DNA]</scope>
    <source>
        <strain evidence="2">SH22a</strain>
    </source>
</reference>
<proteinExistence type="predicted"/>
<organism evidence="2 3">
    <name type="scientific">Nocardia nova SH22a</name>
    <dbReference type="NCBI Taxonomy" id="1415166"/>
    <lineage>
        <taxon>Bacteria</taxon>
        <taxon>Bacillati</taxon>
        <taxon>Actinomycetota</taxon>
        <taxon>Actinomycetes</taxon>
        <taxon>Mycobacteriales</taxon>
        <taxon>Nocardiaceae</taxon>
        <taxon>Nocardia</taxon>
    </lineage>
</organism>
<accession>W5TSC2</accession>
<dbReference type="Proteomes" id="UP000019150">
    <property type="component" value="Chromosome"/>
</dbReference>
<feature type="transmembrane region" description="Helical" evidence="1">
    <location>
        <begin position="29"/>
        <end position="50"/>
    </location>
</feature>
<keyword evidence="1" id="KW-0472">Membrane</keyword>
<feature type="transmembrane region" description="Helical" evidence="1">
    <location>
        <begin position="56"/>
        <end position="81"/>
    </location>
</feature>
<keyword evidence="1" id="KW-1133">Transmembrane helix</keyword>
<name>W5TSC2_9NOCA</name>
<dbReference type="AlphaFoldDB" id="W5TSC2"/>
<dbReference type="EMBL" id="CP006850">
    <property type="protein sequence ID" value="AHH22059.1"/>
    <property type="molecule type" value="Genomic_DNA"/>
</dbReference>
<evidence type="ECO:0000313" key="3">
    <source>
        <dbReference type="Proteomes" id="UP000019150"/>
    </source>
</evidence>
<dbReference type="PATRIC" id="fig|1415166.3.peg.7494"/>
<dbReference type="eggNOG" id="COG0501">
    <property type="taxonomic scope" value="Bacteria"/>
</dbReference>
<sequence length="330" mass="34588">MTSDHPAKVNSPGPSTAVRPSAADHIRAWAGLLLAALPSAAVLTVLLYGLGLAMDFSIPGILAIGWLVICVALAVGCFLGAGRPRLAGLLGVRPPDPGEQPMLRAAWQRVALRAGVPADAYSLWVRTGDREVALPPRMIAVSVAELPPPELEAVLAQTLSGHLHSRTALCQLVFRLYNLPLVGLERIFLSGPAAAGAWVTRQLSPAAARPIGLGWNAISRILVACPVIAASTVIVGLPAAVALRVAPEVAACALVPIVRRIEFGSDRAAVDLGYGADLGAALWNRALPVQESAALFGLSVSAWSPQPAPDDRVRHIRDRLDELARSGQLR</sequence>
<dbReference type="KEGG" id="nno:NONO_c73020"/>
<keyword evidence="1" id="KW-0812">Transmembrane</keyword>